<dbReference type="InterPro" id="IPR011333">
    <property type="entry name" value="SKP1/BTB/POZ_sf"/>
</dbReference>
<gene>
    <name evidence="11" type="ORF">ANOM_008440</name>
</gene>
<comment type="catalytic activity">
    <reaction evidence="1">
        <text>Hydrolysis of terminal, non-reducing beta-D-glucosyl residues with release of beta-D-glucose.</text>
        <dbReference type="EC" id="3.2.1.21"/>
    </reaction>
</comment>
<dbReference type="InterPro" id="IPR017853">
    <property type="entry name" value="GH"/>
</dbReference>
<dbReference type="GeneID" id="26810244"/>
<dbReference type="SUPFAM" id="SSF51445">
    <property type="entry name" value="(Trans)glycosidases"/>
    <property type="match status" value="1"/>
</dbReference>
<feature type="domain" description="BTB" evidence="10">
    <location>
        <begin position="545"/>
        <end position="600"/>
    </location>
</feature>
<evidence type="ECO:0000256" key="8">
    <source>
        <dbReference type="ARBA" id="ARBA00056775"/>
    </source>
</evidence>
<dbReference type="GO" id="GO:0030245">
    <property type="term" value="P:cellulose catabolic process"/>
    <property type="evidence" value="ECO:0007669"/>
    <property type="project" value="UniProtKB-ARBA"/>
</dbReference>
<accession>A0A0L1IXY6</accession>
<dbReference type="PANTHER" id="PTHR10353:SF36">
    <property type="entry name" value="LP05116P"/>
    <property type="match status" value="1"/>
</dbReference>
<feature type="region of interest" description="Disordered" evidence="9">
    <location>
        <begin position="511"/>
        <end position="535"/>
    </location>
</feature>
<dbReference type="PRINTS" id="PR00131">
    <property type="entry name" value="GLHYDRLASE1"/>
</dbReference>
<dbReference type="InterPro" id="IPR000210">
    <property type="entry name" value="BTB/POZ_dom"/>
</dbReference>
<dbReference type="InterPro" id="IPR001360">
    <property type="entry name" value="Glyco_hydro_1"/>
</dbReference>
<evidence type="ECO:0000313" key="12">
    <source>
        <dbReference type="Proteomes" id="UP000037505"/>
    </source>
</evidence>
<dbReference type="InterPro" id="IPR006652">
    <property type="entry name" value="Kelch_1"/>
</dbReference>
<dbReference type="SMART" id="SM00225">
    <property type="entry name" value="BTB"/>
    <property type="match status" value="1"/>
</dbReference>
<dbReference type="CDD" id="cd14733">
    <property type="entry name" value="BACK"/>
    <property type="match status" value="1"/>
</dbReference>
<keyword evidence="6" id="KW-0378">Hydrolase</keyword>
<dbReference type="EC" id="3.2.1.21" evidence="3"/>
<evidence type="ECO:0000256" key="3">
    <source>
        <dbReference type="ARBA" id="ARBA00012744"/>
    </source>
</evidence>
<evidence type="ECO:0000259" key="10">
    <source>
        <dbReference type="PROSITE" id="PS50097"/>
    </source>
</evidence>
<evidence type="ECO:0000256" key="9">
    <source>
        <dbReference type="SAM" id="MobiDB-lite"/>
    </source>
</evidence>
<dbReference type="EMBL" id="JNOM01000217">
    <property type="protein sequence ID" value="KNG84275.1"/>
    <property type="molecule type" value="Genomic_DNA"/>
</dbReference>
<dbReference type="AlphaFoldDB" id="A0A0L1IXY6"/>
<dbReference type="Gene3D" id="3.30.710.10">
    <property type="entry name" value="Potassium Channel Kv1.1, Chain A"/>
    <property type="match status" value="1"/>
</dbReference>
<feature type="compositionally biased region" description="Polar residues" evidence="9">
    <location>
        <begin position="283"/>
        <end position="329"/>
    </location>
</feature>
<evidence type="ECO:0000256" key="2">
    <source>
        <dbReference type="ARBA" id="ARBA00010838"/>
    </source>
</evidence>
<evidence type="ECO:0000313" key="11">
    <source>
        <dbReference type="EMBL" id="KNG84275.1"/>
    </source>
</evidence>
<dbReference type="Gene3D" id="3.20.20.80">
    <property type="entry name" value="Glycosidases"/>
    <property type="match status" value="1"/>
</dbReference>
<dbReference type="Pfam" id="PF00232">
    <property type="entry name" value="Glyco_hydro_1"/>
    <property type="match status" value="1"/>
</dbReference>
<feature type="compositionally biased region" description="Acidic residues" evidence="9">
    <location>
        <begin position="515"/>
        <end position="524"/>
    </location>
</feature>
<keyword evidence="4" id="KW-0880">Kelch repeat</keyword>
<dbReference type="Gene3D" id="2.120.10.80">
    <property type="entry name" value="Kelch-type beta propeller"/>
    <property type="match status" value="1"/>
</dbReference>
<proteinExistence type="inferred from homology"/>
<comment type="function">
    <text evidence="8">Plays an important role in cellulose degradation. Shows hydrolytic activity against several glycosidic compounds.</text>
</comment>
<dbReference type="Proteomes" id="UP000037505">
    <property type="component" value="Unassembled WGS sequence"/>
</dbReference>
<dbReference type="FunFam" id="3.20.20.80:FF:000011">
    <property type="entry name" value="Cytosolic beta-glucosidase"/>
    <property type="match status" value="1"/>
</dbReference>
<dbReference type="SUPFAM" id="SSF54695">
    <property type="entry name" value="POZ domain"/>
    <property type="match status" value="1"/>
</dbReference>
<feature type="region of interest" description="Disordered" evidence="9">
    <location>
        <begin position="24"/>
        <end position="69"/>
    </location>
</feature>
<dbReference type="SUPFAM" id="SSF117281">
    <property type="entry name" value="Kelch motif"/>
    <property type="match status" value="1"/>
</dbReference>
<protein>
    <recommendedName>
        <fullName evidence="3">beta-glucosidase</fullName>
        <ecNumber evidence="3">3.2.1.21</ecNumber>
    </recommendedName>
</protein>
<keyword evidence="5" id="KW-0677">Repeat</keyword>
<evidence type="ECO:0000256" key="6">
    <source>
        <dbReference type="ARBA" id="ARBA00022801"/>
    </source>
</evidence>
<comment type="caution">
    <text evidence="11">The sequence shown here is derived from an EMBL/GenBank/DDBJ whole genome shotgun (WGS) entry which is preliminary data.</text>
</comment>
<feature type="region of interest" description="Disordered" evidence="9">
    <location>
        <begin position="283"/>
        <end position="331"/>
    </location>
</feature>
<dbReference type="SMART" id="SM00612">
    <property type="entry name" value="Kelch"/>
    <property type="match status" value="3"/>
</dbReference>
<reference evidence="11 12" key="1">
    <citation type="submission" date="2014-06" db="EMBL/GenBank/DDBJ databases">
        <title>The Genome of the Aflatoxigenic Filamentous Fungus Aspergillus nomius.</title>
        <authorList>
            <person name="Moore M.G."/>
            <person name="Shannon B.M."/>
            <person name="Brian M.M."/>
        </authorList>
    </citation>
    <scope>NUCLEOTIDE SEQUENCE [LARGE SCALE GENOMIC DNA]</scope>
    <source>
        <strain evidence="11 12">NRRL 13137</strain>
    </source>
</reference>
<dbReference type="PANTHER" id="PTHR10353">
    <property type="entry name" value="GLYCOSYL HYDROLASE"/>
    <property type="match status" value="1"/>
</dbReference>
<comment type="similarity">
    <text evidence="2">Belongs to the glycosyl hydrolase 1 family.</text>
</comment>
<evidence type="ECO:0000256" key="7">
    <source>
        <dbReference type="ARBA" id="ARBA00023295"/>
    </source>
</evidence>
<name>A0A0L1IXY6_ASPN3</name>
<evidence type="ECO:0000256" key="5">
    <source>
        <dbReference type="ARBA" id="ARBA00022737"/>
    </source>
</evidence>
<keyword evidence="7" id="KW-0326">Glycosidase</keyword>
<evidence type="ECO:0000256" key="4">
    <source>
        <dbReference type="ARBA" id="ARBA00022441"/>
    </source>
</evidence>
<sequence>MARQPLSTTTRNSNASFASAAFTQSHGDPQSWTGAPRVSFPMTSLSSDHQTPHHTFLMPPSVAGGRRGSTDYRPSIKKAQGHIPACLVNASVTYCDNDQIYAFGGFDQYTDEVYNHVLRLNLKDLRWELVDNYGDIPGVRMGHTATLYQGTKLIVFGGENEHREYLSDVVILDITTSTWTQPEIRGPVPRGRARHAAVIYDDKLFVLGGVTGDNKILDDLSYLDLKTWTWSRTWRFTARFDHTAWVWGGRLWTFGGLDPGMERTTDIWWLDLKDIQSLGMTTSQGTVDTPATIGRSTHSPDTMFNSPAQQLSGRSGSYAANSGSVQVRNSNRRKPIAPGAISCLQFKSGPHVPALFSGTHFQAYASGVLLDLITPSETVRIFDCNLSSLELDSLRWQRLADGQEIFKSGYRWHYCTVDASGTKAWLLGSNSDVGATPGTADENHMSEVLCIDLERYGLLGNDMTAASPDQDRALLSGQSGASPLSGIGADLSAVFDQAPESGSGADFTITANPDDQVDGDELAEDSSSQAQSTFIPPNVATSPPIHVHRIILQLRWPHFKRLYSAQMVEYHSKRMHIPEPYSVVRAFIYYLYTDSISGHPEYCSDIVDVAGMLVMANLYDMPKLRVLCVNRLSRELDVENAAIIWERAGRTNEEWLMRRAAQFCLSNWGRVVRTDGFKSLSRQSLIELCEVVDMEGRVVAGPELEMVGALSAEGFGSGRDPKRSQLALGGTMAEDVDDLDGDEMEGMEMSYQIEGAVDEDGRGPSIWDTFCKIPGKIAGGANGDVACDSYHRAHEDIALLKACGAKAYRFSLSWSRIIPLGGRNDPINEKGLQYYVKLVDDLHAAGITPLITLFHWDLPDELDKRYGGLLNKEEFVADFAHYARIVFKTFGSKVKHWITFNEPWCSSVLGYNVGQFAPGRTSDRAKSPVGDSSRECWIVGHSLLVAHGAAVKIYRDEFKASDGGEIGITLNGDWAEPWDPENPADVEACDRKIEFAISWFADPIYHGKYPDSMVKQLGDRLPKWTPEDIALVHGSNDFYGMNHYCANFIKAKTGEADPNDTAGNLEVLLQNKKGEWVGPETQSPWLRPSAIGFRKLLKWLSERYNHPKIYVTENGTSLKGENDLPLEQLLQDDFRTQYFRDYIGAMADAYTLDGVNVRAYMAWSLMDNFEWAEGYETRFGVTYVDYENNQKRIPKQSAKAIGEIFDQHIEKA</sequence>
<dbReference type="GO" id="GO:0080079">
    <property type="term" value="F:cellobiose glucosidase activity"/>
    <property type="evidence" value="ECO:0007669"/>
    <property type="project" value="UniProtKB-ARBA"/>
</dbReference>
<dbReference type="STRING" id="1509407.A0A0L1IXY6"/>
<dbReference type="Pfam" id="PF24681">
    <property type="entry name" value="Kelch_KLHDC2_KLHL20_DRC7"/>
    <property type="match status" value="1"/>
</dbReference>
<dbReference type="Pfam" id="PF00651">
    <property type="entry name" value="BTB"/>
    <property type="match status" value="1"/>
</dbReference>
<dbReference type="OrthoDB" id="432528at2759"/>
<organism evidence="11 12">
    <name type="scientific">Aspergillus nomiae NRRL (strain ATCC 15546 / NRRL 13137 / CBS 260.88 / M93)</name>
    <dbReference type="NCBI Taxonomy" id="1509407"/>
    <lineage>
        <taxon>Eukaryota</taxon>
        <taxon>Fungi</taxon>
        <taxon>Dikarya</taxon>
        <taxon>Ascomycota</taxon>
        <taxon>Pezizomycotina</taxon>
        <taxon>Eurotiomycetes</taxon>
        <taxon>Eurotiomycetidae</taxon>
        <taxon>Eurotiales</taxon>
        <taxon>Aspergillaceae</taxon>
        <taxon>Aspergillus</taxon>
        <taxon>Aspergillus subgen. Circumdati</taxon>
    </lineage>
</organism>
<dbReference type="RefSeq" id="XP_015405198.1">
    <property type="nucleotide sequence ID" value="XM_015553696.1"/>
</dbReference>
<dbReference type="PROSITE" id="PS50097">
    <property type="entry name" value="BTB"/>
    <property type="match status" value="1"/>
</dbReference>
<keyword evidence="12" id="KW-1185">Reference proteome</keyword>
<evidence type="ECO:0000256" key="1">
    <source>
        <dbReference type="ARBA" id="ARBA00000448"/>
    </source>
</evidence>
<feature type="compositionally biased region" description="Polar residues" evidence="9">
    <location>
        <begin position="525"/>
        <end position="535"/>
    </location>
</feature>
<dbReference type="InterPro" id="IPR015915">
    <property type="entry name" value="Kelch-typ_b-propeller"/>
</dbReference>
<feature type="compositionally biased region" description="Polar residues" evidence="9">
    <location>
        <begin position="24"/>
        <end position="33"/>
    </location>
</feature>